<evidence type="ECO:0000313" key="1">
    <source>
        <dbReference type="EMBL" id="ORM68271.1"/>
    </source>
</evidence>
<dbReference type="OrthoDB" id="9179784at2"/>
<dbReference type="Proteomes" id="UP000193558">
    <property type="component" value="Unassembled WGS sequence"/>
</dbReference>
<comment type="caution">
    <text evidence="1">The sequence shown here is derived from an EMBL/GenBank/DDBJ whole genome shotgun (WGS) entry which is preliminary data.</text>
</comment>
<sequence length="260" mass="29808">MSDVKKYTNLYKVFELDDYLPNVPVKNVHRENFKGDTLKMLRKSFSFVDRFVVSTAELGNAFEGMHPNIVVVNNRLPERWWGNLKSSRKQGRKPRVGWAGGSSHTGDLEMIFDVVKAFADEVEWVFLGMCPAKMKPYLHEFHMGTDINLYPEKLASLNLDLALAPVEENIFNNCKSNLRLLEYGACGYPVIASDVACYRGDLPVTLVRNRFKDWSDALRMHLDDRKASEKMGDELRLAVLKNWMLTGDNVSEWAKAWLPD</sequence>
<organism evidence="1 2">
    <name type="scientific">Pantoea rwandensis</name>
    <dbReference type="NCBI Taxonomy" id="1076550"/>
    <lineage>
        <taxon>Bacteria</taxon>
        <taxon>Pseudomonadati</taxon>
        <taxon>Pseudomonadota</taxon>
        <taxon>Gammaproteobacteria</taxon>
        <taxon>Enterobacterales</taxon>
        <taxon>Erwiniaceae</taxon>
        <taxon>Pantoea</taxon>
    </lineage>
</organism>
<proteinExistence type="predicted"/>
<name>A0A1X1CVD9_9GAMM</name>
<dbReference type="RefSeq" id="WP_084935528.1">
    <property type="nucleotide sequence ID" value="NZ_MLFR01000016.1"/>
</dbReference>
<dbReference type="AlphaFoldDB" id="A0A1X1CVD9"/>
<gene>
    <name evidence="1" type="ORF">HA51_15320</name>
</gene>
<dbReference type="SUPFAM" id="SSF53756">
    <property type="entry name" value="UDP-Glycosyltransferase/glycogen phosphorylase"/>
    <property type="match status" value="1"/>
</dbReference>
<dbReference type="EMBL" id="MLFR01000016">
    <property type="protein sequence ID" value="ORM68271.1"/>
    <property type="molecule type" value="Genomic_DNA"/>
</dbReference>
<evidence type="ECO:0008006" key="3">
    <source>
        <dbReference type="Google" id="ProtNLM"/>
    </source>
</evidence>
<reference evidence="1 2" key="1">
    <citation type="journal article" date="2017" name="Antonie Van Leeuwenhoek">
        <title>Phylogenomic resolution of the bacterial genus Pantoea and its relationship with Erwinia and Tatumella.</title>
        <authorList>
            <person name="Palmer M."/>
            <person name="Steenkamp E.T."/>
            <person name="Coetzee M.P."/>
            <person name="Chan W.Y."/>
            <person name="van Zyl E."/>
            <person name="De Maayer P."/>
            <person name="Coutinho T.A."/>
            <person name="Blom J."/>
            <person name="Smits T.H."/>
            <person name="Duffy B."/>
            <person name="Venter S.N."/>
        </authorList>
    </citation>
    <scope>NUCLEOTIDE SEQUENCE [LARGE SCALE GENOMIC DNA]</scope>
    <source>
        <strain evidence="1 2">LMG 26275</strain>
    </source>
</reference>
<dbReference type="Gene3D" id="3.40.50.2000">
    <property type="entry name" value="Glycogen Phosphorylase B"/>
    <property type="match status" value="1"/>
</dbReference>
<evidence type="ECO:0000313" key="2">
    <source>
        <dbReference type="Proteomes" id="UP000193558"/>
    </source>
</evidence>
<protein>
    <recommendedName>
        <fullName evidence="3">Glycosyl transferase family 1 domain-containing protein</fullName>
    </recommendedName>
</protein>
<accession>A0A1X1CVD9</accession>